<feature type="region of interest" description="Disordered" evidence="1">
    <location>
        <begin position="1"/>
        <end position="35"/>
    </location>
</feature>
<gene>
    <name evidence="2" type="ORF">N866_03240</name>
</gene>
<evidence type="ECO:0000313" key="2">
    <source>
        <dbReference type="EMBL" id="EYR64871.1"/>
    </source>
</evidence>
<proteinExistence type="predicted"/>
<keyword evidence="3" id="KW-1185">Reference proteome</keyword>
<organism evidence="2 3">
    <name type="scientific">Actinotalea ferrariae CF5-4</name>
    <dbReference type="NCBI Taxonomy" id="948458"/>
    <lineage>
        <taxon>Bacteria</taxon>
        <taxon>Bacillati</taxon>
        <taxon>Actinomycetota</taxon>
        <taxon>Actinomycetes</taxon>
        <taxon>Micrococcales</taxon>
        <taxon>Cellulomonadaceae</taxon>
        <taxon>Actinotalea</taxon>
    </lineage>
</organism>
<dbReference type="RefSeq" id="WP_034222139.1">
    <property type="nucleotide sequence ID" value="NZ_AXCW01000014.1"/>
</dbReference>
<evidence type="ECO:0000256" key="1">
    <source>
        <dbReference type="SAM" id="MobiDB-lite"/>
    </source>
</evidence>
<evidence type="ECO:0000313" key="3">
    <source>
        <dbReference type="Proteomes" id="UP000019753"/>
    </source>
</evidence>
<reference evidence="2 3" key="1">
    <citation type="submission" date="2014-01" db="EMBL/GenBank/DDBJ databases">
        <title>Actinotalea ferrariae CF5-4.</title>
        <authorList>
            <person name="Chen F."/>
            <person name="Li Y."/>
            <person name="Wang G."/>
        </authorList>
    </citation>
    <scope>NUCLEOTIDE SEQUENCE [LARGE SCALE GENOMIC DNA]</scope>
    <source>
        <strain evidence="2 3">CF5-4</strain>
    </source>
</reference>
<name>A0A021VUQ4_9CELL</name>
<feature type="compositionally biased region" description="Pro residues" evidence="1">
    <location>
        <begin position="1"/>
        <end position="12"/>
    </location>
</feature>
<accession>A0A021VUQ4</accession>
<dbReference type="Proteomes" id="UP000019753">
    <property type="component" value="Unassembled WGS sequence"/>
</dbReference>
<protein>
    <submittedName>
        <fullName evidence="2">Uncharacterized protein</fullName>
    </submittedName>
</protein>
<comment type="caution">
    <text evidence="2">The sequence shown here is derived from an EMBL/GenBank/DDBJ whole genome shotgun (WGS) entry which is preliminary data.</text>
</comment>
<dbReference type="EMBL" id="AXCW01000014">
    <property type="protein sequence ID" value="EYR64871.1"/>
    <property type="molecule type" value="Genomic_DNA"/>
</dbReference>
<feature type="region of interest" description="Disordered" evidence="1">
    <location>
        <begin position="91"/>
        <end position="110"/>
    </location>
</feature>
<sequence>MTENAPPGPSPDPPRRELRGRATARPANDRGAARRETINTITAVANTVLLALQLTFGVSGPEPPPPPPPTVVTHVTVPVTVLVGCAPTVTGEGGPAPTVHPPSAPEGPDHQENAMSIRPGQHVTAEFSRNDVVEVIVLQVRGREALVQQKGTERAEWIPLSDLR</sequence>
<dbReference type="AlphaFoldDB" id="A0A021VUQ4"/>